<dbReference type="InterPro" id="IPR000276">
    <property type="entry name" value="GPCR_Rhodpsn"/>
</dbReference>
<evidence type="ECO:0000256" key="7">
    <source>
        <dbReference type="SAM" id="Phobius"/>
    </source>
</evidence>
<dbReference type="InterPro" id="IPR017452">
    <property type="entry name" value="GPCR_Rhodpsn_7TM"/>
</dbReference>
<feature type="transmembrane region" description="Helical" evidence="7">
    <location>
        <begin position="22"/>
        <end position="51"/>
    </location>
</feature>
<evidence type="ECO:0000256" key="2">
    <source>
        <dbReference type="ARBA" id="ARBA00022475"/>
    </source>
</evidence>
<dbReference type="AlphaFoldDB" id="A0AAD9MSX4"/>
<dbReference type="PANTHER" id="PTHR22750">
    <property type="entry name" value="G-PROTEIN COUPLED RECEPTOR"/>
    <property type="match status" value="1"/>
</dbReference>
<dbReference type="EMBL" id="JAODUP010000775">
    <property type="protein sequence ID" value="KAK2144250.1"/>
    <property type="molecule type" value="Genomic_DNA"/>
</dbReference>
<evidence type="ECO:0000313" key="9">
    <source>
        <dbReference type="EMBL" id="KAK2144250.1"/>
    </source>
</evidence>
<dbReference type="CDD" id="cd00637">
    <property type="entry name" value="7tm_classA_rhodopsin-like"/>
    <property type="match status" value="1"/>
</dbReference>
<reference evidence="9" key="1">
    <citation type="journal article" date="2023" name="Mol. Biol. Evol.">
        <title>Third-Generation Sequencing Reveals the Adaptive Role of the Epigenome in Three Deep-Sea Polychaetes.</title>
        <authorList>
            <person name="Perez M."/>
            <person name="Aroh O."/>
            <person name="Sun Y."/>
            <person name="Lan Y."/>
            <person name="Juniper S.K."/>
            <person name="Young C.R."/>
            <person name="Angers B."/>
            <person name="Qian P.Y."/>
        </authorList>
    </citation>
    <scope>NUCLEOTIDE SEQUENCE</scope>
    <source>
        <strain evidence="9">P08H-3</strain>
    </source>
</reference>
<feature type="transmembrane region" description="Helical" evidence="7">
    <location>
        <begin position="102"/>
        <end position="122"/>
    </location>
</feature>
<dbReference type="PROSITE" id="PS50262">
    <property type="entry name" value="G_PROTEIN_RECEP_F1_2"/>
    <property type="match status" value="1"/>
</dbReference>
<keyword evidence="10" id="KW-1185">Reference proteome</keyword>
<accession>A0AAD9MSX4</accession>
<keyword evidence="6" id="KW-0675">Receptor</keyword>
<feature type="transmembrane region" description="Helical" evidence="7">
    <location>
        <begin position="63"/>
        <end position="87"/>
    </location>
</feature>
<keyword evidence="3 6" id="KW-0812">Transmembrane</keyword>
<dbReference type="PRINTS" id="PR00237">
    <property type="entry name" value="GPCRRHODOPSN"/>
</dbReference>
<sequence>MAENASSLGGHVNRTSDYPPSFYIALHIIGIPLGIAIIVGNVLLVIVLKLSSQKQQKAFKSKTAFILANIALCDAVGGLFLVLYIGIHPILDVIGRFPTGCYFWNVLSVVPLLGGFLLQLLLAIERHVIVNEIPNYPHMNKLVIFLCLMWIYTLVVSILGLAFISGVAQEAFVMCDILTVSPMYLTTIVFVHVTACAVICTVLIFIIRNTVKHHQCKIQVSNTIAYTNLIEDSQIAKTFFGVSTVSFLCWLLFFVSQILIASGIRSSVVLTSARWGFLLGHLSYLKCFCYMVFSRPLREDFKRTLGKSKKRPFRMGTIVRE</sequence>
<keyword evidence="4 7" id="KW-1133">Transmembrane helix</keyword>
<dbReference type="PROSITE" id="PS00237">
    <property type="entry name" value="G_PROTEIN_RECEP_F1_1"/>
    <property type="match status" value="1"/>
</dbReference>
<feature type="domain" description="G-protein coupled receptors family 1 profile" evidence="8">
    <location>
        <begin position="40"/>
        <end position="259"/>
    </location>
</feature>
<comment type="similarity">
    <text evidence="6">Belongs to the G-protein coupled receptor 1 family.</text>
</comment>
<feature type="transmembrane region" description="Helical" evidence="7">
    <location>
        <begin position="272"/>
        <end position="293"/>
    </location>
</feature>
<comment type="subcellular location">
    <subcellularLocation>
        <location evidence="1">Cell membrane</location>
        <topology evidence="1">Multi-pass membrane protein</topology>
    </subcellularLocation>
</comment>
<feature type="transmembrane region" description="Helical" evidence="7">
    <location>
        <begin position="142"/>
        <end position="164"/>
    </location>
</feature>
<dbReference type="Pfam" id="PF00001">
    <property type="entry name" value="7tm_1"/>
    <property type="match status" value="1"/>
</dbReference>
<feature type="transmembrane region" description="Helical" evidence="7">
    <location>
        <begin position="239"/>
        <end position="260"/>
    </location>
</feature>
<evidence type="ECO:0000313" key="10">
    <source>
        <dbReference type="Proteomes" id="UP001208570"/>
    </source>
</evidence>
<dbReference type="GO" id="GO:0005886">
    <property type="term" value="C:plasma membrane"/>
    <property type="evidence" value="ECO:0007669"/>
    <property type="project" value="UniProtKB-SubCell"/>
</dbReference>
<dbReference type="Proteomes" id="UP001208570">
    <property type="component" value="Unassembled WGS sequence"/>
</dbReference>
<comment type="caution">
    <text evidence="9">The sequence shown here is derived from an EMBL/GenBank/DDBJ whole genome shotgun (WGS) entry which is preliminary data.</text>
</comment>
<gene>
    <name evidence="9" type="ORF">LSH36_775g00045</name>
</gene>
<evidence type="ECO:0000259" key="8">
    <source>
        <dbReference type="PROSITE" id="PS50262"/>
    </source>
</evidence>
<feature type="transmembrane region" description="Helical" evidence="7">
    <location>
        <begin position="184"/>
        <end position="207"/>
    </location>
</feature>
<evidence type="ECO:0000256" key="4">
    <source>
        <dbReference type="ARBA" id="ARBA00022989"/>
    </source>
</evidence>
<dbReference type="GO" id="GO:0004930">
    <property type="term" value="F:G protein-coupled receptor activity"/>
    <property type="evidence" value="ECO:0007669"/>
    <property type="project" value="UniProtKB-KW"/>
</dbReference>
<evidence type="ECO:0000256" key="1">
    <source>
        <dbReference type="ARBA" id="ARBA00004651"/>
    </source>
</evidence>
<dbReference type="SUPFAM" id="SSF81321">
    <property type="entry name" value="Family A G protein-coupled receptor-like"/>
    <property type="match status" value="1"/>
</dbReference>
<keyword evidence="6" id="KW-0807">Transducer</keyword>
<evidence type="ECO:0000256" key="3">
    <source>
        <dbReference type="ARBA" id="ARBA00022692"/>
    </source>
</evidence>
<keyword evidence="5 7" id="KW-0472">Membrane</keyword>
<dbReference type="Gene3D" id="1.20.1070.10">
    <property type="entry name" value="Rhodopsin 7-helix transmembrane proteins"/>
    <property type="match status" value="1"/>
</dbReference>
<evidence type="ECO:0000256" key="6">
    <source>
        <dbReference type="RuleBase" id="RU000688"/>
    </source>
</evidence>
<organism evidence="9 10">
    <name type="scientific">Paralvinella palmiformis</name>
    <dbReference type="NCBI Taxonomy" id="53620"/>
    <lineage>
        <taxon>Eukaryota</taxon>
        <taxon>Metazoa</taxon>
        <taxon>Spiralia</taxon>
        <taxon>Lophotrochozoa</taxon>
        <taxon>Annelida</taxon>
        <taxon>Polychaeta</taxon>
        <taxon>Sedentaria</taxon>
        <taxon>Canalipalpata</taxon>
        <taxon>Terebellida</taxon>
        <taxon>Terebelliformia</taxon>
        <taxon>Alvinellidae</taxon>
        <taxon>Paralvinella</taxon>
    </lineage>
</organism>
<keyword evidence="2" id="KW-1003">Cell membrane</keyword>
<keyword evidence="6" id="KW-0297">G-protein coupled receptor</keyword>
<evidence type="ECO:0000256" key="5">
    <source>
        <dbReference type="ARBA" id="ARBA00023136"/>
    </source>
</evidence>
<name>A0AAD9MSX4_9ANNE</name>
<proteinExistence type="inferred from homology"/>
<protein>
    <recommendedName>
        <fullName evidence="8">G-protein coupled receptors family 1 profile domain-containing protein</fullName>
    </recommendedName>
</protein>